<comment type="caution">
    <text evidence="8">The sequence shown here is derived from an EMBL/GenBank/DDBJ whole genome shotgun (WGS) entry which is preliminary data.</text>
</comment>
<dbReference type="Proteomes" id="UP000658305">
    <property type="component" value="Unassembled WGS sequence"/>
</dbReference>
<evidence type="ECO:0000256" key="1">
    <source>
        <dbReference type="ARBA" id="ARBA00022598"/>
    </source>
</evidence>
<dbReference type="PANTHER" id="PTHR43033">
    <property type="entry name" value="TRNA(ILE)-LYSIDINE SYNTHASE-RELATED"/>
    <property type="match status" value="1"/>
</dbReference>
<keyword evidence="6" id="KW-0963">Cytoplasm</keyword>
<comment type="function">
    <text evidence="6">Ligates lysine onto the cytidine present at position 34 of the AUA codon-specific tRNA(Ile) that contains the anticodon CAU, in an ATP-dependent manner. Cytidine is converted to lysidine, thus changing the amino acid specificity of the tRNA from methionine to isoleucine.</text>
</comment>
<gene>
    <name evidence="6 8" type="primary">tilS</name>
    <name evidence="8" type="ORF">GCM10007291_33880</name>
</gene>
<dbReference type="InterPro" id="IPR012795">
    <property type="entry name" value="tRNA_Ile_lys_synt_N"/>
</dbReference>
<keyword evidence="4 6" id="KW-0067">ATP-binding</keyword>
<dbReference type="Gene3D" id="3.40.50.620">
    <property type="entry name" value="HUPs"/>
    <property type="match status" value="1"/>
</dbReference>
<reference evidence="9" key="1">
    <citation type="journal article" date="2019" name="Int. J. Syst. Evol. Microbiol.">
        <title>The Global Catalogue of Microorganisms (GCM) 10K type strain sequencing project: providing services to taxonomists for standard genome sequencing and annotation.</title>
        <authorList>
            <consortium name="The Broad Institute Genomics Platform"/>
            <consortium name="The Broad Institute Genome Sequencing Center for Infectious Disease"/>
            <person name="Wu L."/>
            <person name="Ma J."/>
        </authorList>
    </citation>
    <scope>NUCLEOTIDE SEQUENCE [LARGE SCALE GENOMIC DNA]</scope>
    <source>
        <strain evidence="9">KCTC 23298</strain>
    </source>
</reference>
<evidence type="ECO:0000256" key="5">
    <source>
        <dbReference type="ARBA" id="ARBA00048539"/>
    </source>
</evidence>
<evidence type="ECO:0000256" key="3">
    <source>
        <dbReference type="ARBA" id="ARBA00022741"/>
    </source>
</evidence>
<name>A0ABQ3FN24_9RHOB</name>
<comment type="domain">
    <text evidence="6">The N-terminal region contains the highly conserved SGGXDS motif, predicted to be a P-loop motif involved in ATP binding.</text>
</comment>
<keyword evidence="3 6" id="KW-0547">Nucleotide-binding</keyword>
<dbReference type="InterPro" id="IPR011063">
    <property type="entry name" value="TilS/TtcA_N"/>
</dbReference>
<proteinExistence type="inferred from homology"/>
<dbReference type="EMBL" id="BMYI01000012">
    <property type="protein sequence ID" value="GHC30465.1"/>
    <property type="molecule type" value="Genomic_DNA"/>
</dbReference>
<dbReference type="InterPro" id="IPR014729">
    <property type="entry name" value="Rossmann-like_a/b/a_fold"/>
</dbReference>
<dbReference type="CDD" id="cd01992">
    <property type="entry name" value="TilS_N"/>
    <property type="match status" value="1"/>
</dbReference>
<dbReference type="HAMAP" id="MF_01161">
    <property type="entry name" value="tRNA_Ile_lys_synt"/>
    <property type="match status" value="1"/>
</dbReference>
<dbReference type="EC" id="6.3.4.19" evidence="6"/>
<evidence type="ECO:0000256" key="6">
    <source>
        <dbReference type="HAMAP-Rule" id="MF_01161"/>
    </source>
</evidence>
<protein>
    <recommendedName>
        <fullName evidence="6">tRNA(Ile)-lysidine synthase</fullName>
        <ecNumber evidence="6">6.3.4.19</ecNumber>
    </recommendedName>
    <alternativeName>
        <fullName evidence="6">tRNA(Ile)-2-lysyl-cytidine synthase</fullName>
    </alternativeName>
    <alternativeName>
        <fullName evidence="6">tRNA(Ile)-lysidine synthetase</fullName>
    </alternativeName>
</protein>
<accession>A0ABQ3FN24</accession>
<evidence type="ECO:0000313" key="9">
    <source>
        <dbReference type="Proteomes" id="UP000658305"/>
    </source>
</evidence>
<keyword evidence="2 6" id="KW-0819">tRNA processing</keyword>
<dbReference type="Pfam" id="PF01171">
    <property type="entry name" value="ATP_bind_3"/>
    <property type="match status" value="1"/>
</dbReference>
<organism evidence="8 9">
    <name type="scientific">Gemmobacter nanjingensis</name>
    <dbReference type="NCBI Taxonomy" id="488454"/>
    <lineage>
        <taxon>Bacteria</taxon>
        <taxon>Pseudomonadati</taxon>
        <taxon>Pseudomonadota</taxon>
        <taxon>Alphaproteobacteria</taxon>
        <taxon>Rhodobacterales</taxon>
        <taxon>Paracoccaceae</taxon>
        <taxon>Gemmobacter</taxon>
    </lineage>
</organism>
<comment type="catalytic activity">
    <reaction evidence="5 6">
        <text>cytidine(34) in tRNA(Ile2) + L-lysine + ATP = lysidine(34) in tRNA(Ile2) + AMP + diphosphate + H(+)</text>
        <dbReference type="Rhea" id="RHEA:43744"/>
        <dbReference type="Rhea" id="RHEA-COMP:10625"/>
        <dbReference type="Rhea" id="RHEA-COMP:10670"/>
        <dbReference type="ChEBI" id="CHEBI:15378"/>
        <dbReference type="ChEBI" id="CHEBI:30616"/>
        <dbReference type="ChEBI" id="CHEBI:32551"/>
        <dbReference type="ChEBI" id="CHEBI:33019"/>
        <dbReference type="ChEBI" id="CHEBI:82748"/>
        <dbReference type="ChEBI" id="CHEBI:83665"/>
        <dbReference type="ChEBI" id="CHEBI:456215"/>
        <dbReference type="EC" id="6.3.4.19"/>
    </reaction>
</comment>
<feature type="domain" description="tRNA(Ile)-lysidine/2-thiocytidine synthase N-terminal" evidence="7">
    <location>
        <begin position="35"/>
        <end position="213"/>
    </location>
</feature>
<dbReference type="InterPro" id="IPR012094">
    <property type="entry name" value="tRNA_Ile_lys_synt"/>
</dbReference>
<sequence length="423" mass="46192">MTGAPVPDTEDTDLLDAVAQVFAKARPDPAAPLSVGVAVSGGGDSMALLHLLHRLAPSEGYLLHAVTVDHGLRPEAADEAAGVAAFCARLGVAHEILRWRGPQETGNLMDQARRARLCLIADWAAARGVGHVALGHTADDQAESFLMNLSRAAGLDGLSGMRQGWLEHGIRWHRPLLQKRREVLRDYLRRNSVTWIDDPSNENDRFTRVKARRALRALKPLGITVERLLASTQHLFDARSALQMALAQAVETHVTERAGALHLSADGLCALGAELERRLLSHAIRWMNGAGYPPRAEQLLRLMSTLHDHRDATLGGVRFRWRQETLVISREPRAVMGPVPAAQLWDHRWRVVGPLAEGQTLAALGVAGLRQCPGWRDLASREALIVSPAVWQGDRLIAAPLARPEPDWGATLGPSFGMFILAH</sequence>
<keyword evidence="9" id="KW-1185">Reference proteome</keyword>
<evidence type="ECO:0000259" key="7">
    <source>
        <dbReference type="Pfam" id="PF01171"/>
    </source>
</evidence>
<keyword evidence="1 6" id="KW-0436">Ligase</keyword>
<dbReference type="NCBIfam" id="TIGR02432">
    <property type="entry name" value="lysidine_TilS_N"/>
    <property type="match status" value="1"/>
</dbReference>
<evidence type="ECO:0000256" key="4">
    <source>
        <dbReference type="ARBA" id="ARBA00022840"/>
    </source>
</evidence>
<comment type="subcellular location">
    <subcellularLocation>
        <location evidence="6">Cytoplasm</location>
    </subcellularLocation>
</comment>
<evidence type="ECO:0000256" key="2">
    <source>
        <dbReference type="ARBA" id="ARBA00022694"/>
    </source>
</evidence>
<comment type="similarity">
    <text evidence="6">Belongs to the tRNA(Ile)-lysidine synthase family.</text>
</comment>
<feature type="binding site" evidence="6">
    <location>
        <begin position="40"/>
        <end position="45"/>
    </location>
    <ligand>
        <name>ATP</name>
        <dbReference type="ChEBI" id="CHEBI:30616"/>
    </ligand>
</feature>
<dbReference type="RefSeq" id="WP_189381703.1">
    <property type="nucleotide sequence ID" value="NZ_BMYI01000012.1"/>
</dbReference>
<dbReference type="SUPFAM" id="SSF52402">
    <property type="entry name" value="Adenine nucleotide alpha hydrolases-like"/>
    <property type="match status" value="1"/>
</dbReference>
<evidence type="ECO:0000313" key="8">
    <source>
        <dbReference type="EMBL" id="GHC30465.1"/>
    </source>
</evidence>
<dbReference type="PANTHER" id="PTHR43033:SF1">
    <property type="entry name" value="TRNA(ILE)-LYSIDINE SYNTHASE-RELATED"/>
    <property type="match status" value="1"/>
</dbReference>